<feature type="region of interest" description="Disordered" evidence="1">
    <location>
        <begin position="27"/>
        <end position="56"/>
    </location>
</feature>
<evidence type="ECO:0000256" key="1">
    <source>
        <dbReference type="SAM" id="MobiDB-lite"/>
    </source>
</evidence>
<proteinExistence type="predicted"/>
<dbReference type="Proteomes" id="UP000268727">
    <property type="component" value="Unassembled WGS sequence"/>
</dbReference>
<reference evidence="2 3" key="1">
    <citation type="submission" date="2018-11" db="EMBL/GenBank/DDBJ databases">
        <title>Sequencing the genomes of 1000 actinobacteria strains.</title>
        <authorList>
            <person name="Klenk H.-P."/>
        </authorList>
    </citation>
    <scope>NUCLEOTIDE SEQUENCE [LARGE SCALE GENOMIC DNA]</scope>
    <source>
        <strain evidence="2 3">DSM 44231</strain>
    </source>
</reference>
<keyword evidence="3" id="KW-1185">Reference proteome</keyword>
<name>A0A3N1H9N5_9PSEU</name>
<evidence type="ECO:0000313" key="3">
    <source>
        <dbReference type="Proteomes" id="UP000268727"/>
    </source>
</evidence>
<organism evidence="2 3">
    <name type="scientific">Saccharothrix texasensis</name>
    <dbReference type="NCBI Taxonomy" id="103734"/>
    <lineage>
        <taxon>Bacteria</taxon>
        <taxon>Bacillati</taxon>
        <taxon>Actinomycetota</taxon>
        <taxon>Actinomycetes</taxon>
        <taxon>Pseudonocardiales</taxon>
        <taxon>Pseudonocardiaceae</taxon>
        <taxon>Saccharothrix</taxon>
    </lineage>
</organism>
<feature type="compositionally biased region" description="Polar residues" evidence="1">
    <location>
        <begin position="28"/>
        <end position="38"/>
    </location>
</feature>
<protein>
    <submittedName>
        <fullName evidence="2">Uncharacterized protein</fullName>
    </submittedName>
</protein>
<gene>
    <name evidence="2" type="ORF">EDD40_4360</name>
</gene>
<dbReference type="AlphaFoldDB" id="A0A3N1H9N5"/>
<accession>A0A3N1H9N5</accession>
<comment type="caution">
    <text evidence="2">The sequence shown here is derived from an EMBL/GenBank/DDBJ whole genome shotgun (WGS) entry which is preliminary data.</text>
</comment>
<feature type="compositionally biased region" description="Basic and acidic residues" evidence="1">
    <location>
        <begin position="39"/>
        <end position="56"/>
    </location>
</feature>
<sequence length="56" mass="6230">MVTHLATISEGVDLDRELPFLARWAADGTTTPYSSNEMGRNDDTGTWRNDTEEADV</sequence>
<dbReference type="EMBL" id="RJKM01000001">
    <property type="protein sequence ID" value="ROP38992.1"/>
    <property type="molecule type" value="Genomic_DNA"/>
</dbReference>
<evidence type="ECO:0000313" key="2">
    <source>
        <dbReference type="EMBL" id="ROP38992.1"/>
    </source>
</evidence>